<keyword evidence="1" id="KW-0175">Coiled coil</keyword>
<dbReference type="eggNOG" id="KOG1848">
    <property type="taxonomic scope" value="Eukaryota"/>
</dbReference>
<dbReference type="GeneID" id="7198431"/>
<feature type="coiled-coil region" evidence="1">
    <location>
        <begin position="1762"/>
        <end position="1810"/>
    </location>
</feature>
<reference evidence="6" key="2">
    <citation type="submission" date="2008-08" db="EMBL/GenBank/DDBJ databases">
        <authorList>
            <consortium name="Diatom Consortium"/>
            <person name="Grigoriev I."/>
            <person name="Grimwood J."/>
            <person name="Kuo A."/>
            <person name="Otillar R.P."/>
            <person name="Salamov A."/>
            <person name="Detter J.C."/>
            <person name="Lindquist E."/>
            <person name="Shapiro H."/>
            <person name="Lucas S."/>
            <person name="Glavina del Rio T."/>
            <person name="Pitluck S."/>
            <person name="Rokhsar D."/>
            <person name="Bowler C."/>
        </authorList>
    </citation>
    <scope>GENOME REANNOTATION</scope>
    <source>
        <strain evidence="6">CCAP 1055/1</strain>
    </source>
</reference>
<organism evidence="5 6">
    <name type="scientific">Phaeodactylum tricornutum (strain CCAP 1055/1)</name>
    <dbReference type="NCBI Taxonomy" id="556484"/>
    <lineage>
        <taxon>Eukaryota</taxon>
        <taxon>Sar</taxon>
        <taxon>Stramenopiles</taxon>
        <taxon>Ochrophyta</taxon>
        <taxon>Bacillariophyta</taxon>
        <taxon>Bacillariophyceae</taxon>
        <taxon>Bacillariophycidae</taxon>
        <taxon>Naviculales</taxon>
        <taxon>Phaeodactylaceae</taxon>
        <taxon>Phaeodactylum</taxon>
    </lineage>
</organism>
<keyword evidence="6" id="KW-1185">Reference proteome</keyword>
<accession>B7GBQ9</accession>
<dbReference type="OrthoDB" id="294853at2759"/>
<proteinExistence type="predicted"/>
<feature type="compositionally biased region" description="Low complexity" evidence="2">
    <location>
        <begin position="198"/>
        <end position="210"/>
    </location>
</feature>
<evidence type="ECO:0000259" key="4">
    <source>
        <dbReference type="Pfam" id="PF16213"/>
    </source>
</evidence>
<feature type="region of interest" description="Disordered" evidence="2">
    <location>
        <begin position="174"/>
        <end position="214"/>
    </location>
</feature>
<name>B7GBQ9_PHATC</name>
<reference evidence="5 6" key="1">
    <citation type="journal article" date="2008" name="Nature">
        <title>The Phaeodactylum genome reveals the evolutionary history of diatom genomes.</title>
        <authorList>
            <person name="Bowler C."/>
            <person name="Allen A.E."/>
            <person name="Badger J.H."/>
            <person name="Grimwood J."/>
            <person name="Jabbari K."/>
            <person name="Kuo A."/>
            <person name="Maheswari U."/>
            <person name="Martens C."/>
            <person name="Maumus F."/>
            <person name="Otillar R.P."/>
            <person name="Rayko E."/>
            <person name="Salamov A."/>
            <person name="Vandepoele K."/>
            <person name="Beszteri B."/>
            <person name="Gruber A."/>
            <person name="Heijde M."/>
            <person name="Katinka M."/>
            <person name="Mock T."/>
            <person name="Valentin K."/>
            <person name="Verret F."/>
            <person name="Berges J.A."/>
            <person name="Brownlee C."/>
            <person name="Cadoret J.P."/>
            <person name="Chiovitti A."/>
            <person name="Choi C.J."/>
            <person name="Coesel S."/>
            <person name="De Martino A."/>
            <person name="Detter J.C."/>
            <person name="Durkin C."/>
            <person name="Falciatore A."/>
            <person name="Fournet J."/>
            <person name="Haruta M."/>
            <person name="Huysman M.J."/>
            <person name="Jenkins B.D."/>
            <person name="Jiroutova K."/>
            <person name="Jorgensen R.E."/>
            <person name="Joubert Y."/>
            <person name="Kaplan A."/>
            <person name="Kroger N."/>
            <person name="Kroth P.G."/>
            <person name="La Roche J."/>
            <person name="Lindquist E."/>
            <person name="Lommer M."/>
            <person name="Martin-Jezequel V."/>
            <person name="Lopez P.J."/>
            <person name="Lucas S."/>
            <person name="Mangogna M."/>
            <person name="McGinnis K."/>
            <person name="Medlin L.K."/>
            <person name="Montsant A."/>
            <person name="Oudot-Le Secq M.P."/>
            <person name="Napoli C."/>
            <person name="Obornik M."/>
            <person name="Parker M.S."/>
            <person name="Petit J.L."/>
            <person name="Porcel B.M."/>
            <person name="Poulsen N."/>
            <person name="Robison M."/>
            <person name="Rychlewski L."/>
            <person name="Rynearson T.A."/>
            <person name="Schmutz J."/>
            <person name="Shapiro H."/>
            <person name="Siaut M."/>
            <person name="Stanley M."/>
            <person name="Sussman M.R."/>
            <person name="Taylor A.R."/>
            <person name="Vardi A."/>
            <person name="von Dassow P."/>
            <person name="Vyverman W."/>
            <person name="Willis A."/>
            <person name="Wyrwicz L.S."/>
            <person name="Rokhsar D.S."/>
            <person name="Weissenbach J."/>
            <person name="Armbrust E.V."/>
            <person name="Green B.R."/>
            <person name="Van de Peer Y."/>
            <person name="Grigoriev I.V."/>
        </authorList>
    </citation>
    <scope>NUCLEOTIDE SEQUENCE [LARGE SCALE GENOMIC DNA]</scope>
    <source>
        <strain evidence="5 6">CCAP 1055/1</strain>
    </source>
</reference>
<dbReference type="RefSeq" id="XP_002184489.1">
    <property type="nucleotide sequence ID" value="XM_002184453.1"/>
</dbReference>
<dbReference type="InterPro" id="IPR016024">
    <property type="entry name" value="ARM-type_fold"/>
</dbReference>
<dbReference type="OMA" id="DEICDEW"/>
<dbReference type="PaxDb" id="2850-Phatr49739"/>
<gene>
    <name evidence="5" type="ORF">PHATRDRAFT_49739</name>
</gene>
<feature type="domain" description="Mon2 C-terminal" evidence="3">
    <location>
        <begin position="1118"/>
        <end position="1223"/>
    </location>
</feature>
<dbReference type="EMBL" id="CM000626">
    <property type="protein sequence ID" value="EEC43888.1"/>
    <property type="molecule type" value="Genomic_DNA"/>
</dbReference>
<evidence type="ECO:0000256" key="1">
    <source>
        <dbReference type="SAM" id="Coils"/>
    </source>
</evidence>
<evidence type="ECO:0008006" key="7">
    <source>
        <dbReference type="Google" id="ProtNLM"/>
    </source>
</evidence>
<dbReference type="KEGG" id="pti:PHATRDRAFT_49739"/>
<dbReference type="Proteomes" id="UP000000759">
    <property type="component" value="Chromosome 24"/>
</dbReference>
<dbReference type="STRING" id="556484.B7GBQ9"/>
<dbReference type="Pfam" id="PF16206">
    <property type="entry name" value="Mon2_C"/>
    <property type="match status" value="1"/>
</dbReference>
<feature type="domain" description="Mon2/Sec7/BIG1-like dimerisation and cyclophilin-binding" evidence="4">
    <location>
        <begin position="2"/>
        <end position="103"/>
    </location>
</feature>
<evidence type="ECO:0000313" key="6">
    <source>
        <dbReference type="Proteomes" id="UP000000759"/>
    </source>
</evidence>
<dbReference type="Pfam" id="PF16213">
    <property type="entry name" value="DCB"/>
    <property type="match status" value="1"/>
</dbReference>
<evidence type="ECO:0000259" key="3">
    <source>
        <dbReference type="Pfam" id="PF16206"/>
    </source>
</evidence>
<dbReference type="SUPFAM" id="SSF48371">
    <property type="entry name" value="ARM repeat"/>
    <property type="match status" value="1"/>
</dbReference>
<evidence type="ECO:0000256" key="2">
    <source>
        <dbReference type="SAM" id="MobiDB-lite"/>
    </source>
</evidence>
<dbReference type="InterPro" id="IPR032629">
    <property type="entry name" value="DCB_dom"/>
</dbReference>
<feature type="compositionally biased region" description="Low complexity" evidence="2">
    <location>
        <begin position="174"/>
        <end position="190"/>
    </location>
</feature>
<dbReference type="InParanoid" id="B7GBQ9"/>
<sequence length="1813" mass="199570">MNFVQQLEECLRDLASEARKNHPGVKEASERATLKLRHLKTSYVAAVRQAGNEGTEHPTTSLFQSSDMLHPFLLAANYPNASSRLLDVSFRAIRLLMEADAVVPTDGIHLVRVWMIQAQVGVSYFQKVYAKEIKSAEDQQAAATEAEAPKPLNAPAASNSGGGWFSWATSSSTSVPPSSVSSNDSMNISSRPIKNAVSSSSGQSGQSSQSPKDMEKRALEILSSLLQLLEGLRRHPEVSNAELWSNAVALGCVWLHYLPSRHTVHQAAHSTVAQILSLFLETEKDPDLWALTWDDLLVLATGNIPKKGLQGAFSLCRPAGPTNSTAAVPPSPEFALELLALLSKDHHFPEKIIPKMMQMSMMLLQRVARMSVEKYMRTVQWTTVVLVSQVRKYPNECGELFVALLKAISLATEACRSHHDFEDGYFYSQDEALLHPLPVSELPSSAKESTRRRGLTTHILVSFFPSNALWKASFALEAVYSMLDKDVTRIFFNDTSTLSTLVEAFSDFATIGTSCQDHMHQLVEFCQKERRSISSLQPTIFRKAEQVLVLGNASIAFGEDTGSRASEKYGVLSKPSPILGESLWISLQTVLQISEGLKGLDNQAALLEESFASTLAVLQHYLKRFSGSAEIIGLALLGYSSLADVCFPLEDTSMQRKAMLTSLCKLSLPAWGKHDASLQLQDHHIRSLLCLFRILHRHHDYVALEWEIILWTFEELSVLVVASPTLSEEAYHGALAVSAVFGRLAAFSTCLSEKSIIRMTESLTEIVQSIMEKRDLLKDSDILLPERTTTSDAVDKVPPDGSETISGKIVGIGVRAIYGASFNEAENVQNDPLPFVERTKSTFNEEYRRTFIDRLTGAKSSLQIAAIGRLPFALTLLADVAMANAFRYKQCGEAISNLLFELAASSPPVRSFVMETLVVLTVAHIGNGSGSSSQLIGSGKLVVEDPMQSQLLAVEHSDVTPDQTLAMQELSHVKILSPLCSSICSTKNAEMAEASLVTLTSILESTGHTLHGEVWILIIDTVSSLSGDPAQKPYRSSSEWSKCCLRAFRCLKLITDDFSEEVQEIAESCETTRTPLLDCCSAFGSSRHDINTSLTSIGLLWSIVDQDSGPRSLDNALSKLANLAADDRPEVRNAAINTLFSCIVGRGQTFTVSQWEFCFSHTLFPVYELVLSKTVVEDNRHSGDSQDASSRYLVSFHHSRDSTSKQWVTTQVVVLRGLIRVLGKFFVILLETTDLFITKTDDPPWFQDVWVHVLDFAFEAAGQNGGRDTFELCSAGIELLVACSQVSSKAGIQAALAPATVSTNMEVVNGALRNVRDPTPRNSPNGQRSRTVAVESTREALFLEAIEGLHSYQDFLDSNDKIDETSLQLIHKFCSGLSKLYECCRNDELAVCKQGLEPVIDDTLIQRFVNMVATCIRVATTDPRARFLNQAQRCALELLETIALNGSFGAFQLLVTLAGFSLFIRKDADSDSGETAAVESGDIFLDQVGFESSVVLSKAVLQNRVPLRCKISVLNEVLTMFLTKSASAKAHHRKAYYKRMIPILEEGLQAVASERRLKAVDDNADAQYLDTLWTKVFQCVTVMLTPIPIGKDMLKIPRVSEVLEVIEAVTKNKDDTQDTRLCRILSQGGSNAYEVALSLDEFASIAESDASRKSKKHKDEVMKLFTACYLKACSLNPIDRAIISLTDRILSFPSVSYEEERLPEARKEALLCICSTMKDTYGMEFLVVAVFSSLCKWLQSSIQEVRDAVAGVFAVVNVSEILQSAIERCKEIEGRAVDAEKQIEILASTVNRLQSANEELQREVAILQASSAL</sequence>
<dbReference type="InterPro" id="IPR032817">
    <property type="entry name" value="Mon2_C"/>
</dbReference>
<dbReference type="HOGENOM" id="CLU_237802_0_0_1"/>
<protein>
    <recommendedName>
        <fullName evidence="7">Protein MON2 homolog</fullName>
    </recommendedName>
</protein>
<evidence type="ECO:0000313" key="5">
    <source>
        <dbReference type="EMBL" id="EEC43888.1"/>
    </source>
</evidence>